<dbReference type="AlphaFoldDB" id="A0A6J4IHS4"/>
<evidence type="ECO:0000256" key="1">
    <source>
        <dbReference type="ARBA" id="ARBA00008007"/>
    </source>
</evidence>
<gene>
    <name evidence="4" type="ORF">AVDCRST_MAG63-2120</name>
</gene>
<dbReference type="EMBL" id="CADCTO010000262">
    <property type="protein sequence ID" value="CAA9253159.1"/>
    <property type="molecule type" value="Genomic_DNA"/>
</dbReference>
<feature type="domain" description="Phosphoribosyltransferase" evidence="2">
    <location>
        <begin position="165"/>
        <end position="257"/>
    </location>
</feature>
<dbReference type="InterPro" id="IPR044005">
    <property type="entry name" value="DZR_2"/>
</dbReference>
<comment type="similarity">
    <text evidence="1">Belongs to the ComF/GntX family.</text>
</comment>
<dbReference type="Gene3D" id="3.40.50.2020">
    <property type="match status" value="1"/>
</dbReference>
<evidence type="ECO:0000259" key="3">
    <source>
        <dbReference type="Pfam" id="PF18912"/>
    </source>
</evidence>
<dbReference type="PANTHER" id="PTHR47505">
    <property type="entry name" value="DNA UTILIZATION PROTEIN YHGH"/>
    <property type="match status" value="1"/>
</dbReference>
<dbReference type="SUPFAM" id="SSF53271">
    <property type="entry name" value="PRTase-like"/>
    <property type="match status" value="1"/>
</dbReference>
<protein>
    <submittedName>
        <fullName evidence="4">Competence protein F homolog, phosphoribosyltransferase domain protein YhgH required for utilization of DNA as sole source of carbon and energy</fullName>
    </submittedName>
</protein>
<dbReference type="Pfam" id="PF00156">
    <property type="entry name" value="Pribosyltran"/>
    <property type="match status" value="1"/>
</dbReference>
<reference evidence="4" key="1">
    <citation type="submission" date="2020-02" db="EMBL/GenBank/DDBJ databases">
        <authorList>
            <person name="Meier V. D."/>
        </authorList>
    </citation>
    <scope>NUCLEOTIDE SEQUENCE</scope>
    <source>
        <strain evidence="4">AVDCRST_MAG63</strain>
    </source>
</reference>
<dbReference type="PANTHER" id="PTHR47505:SF1">
    <property type="entry name" value="DNA UTILIZATION PROTEIN YHGH"/>
    <property type="match status" value="1"/>
</dbReference>
<feature type="domain" description="Double zinc ribbon" evidence="3">
    <location>
        <begin position="28"/>
        <end position="81"/>
    </location>
</feature>
<accession>A0A6J4IHS4</accession>
<sequence>MDFKGSGTAGTAVSAGLRKQAKLAWDGVLDLVYPPHCLVCERHARPPLCEDCTAHFAPIPEPVCAVCGRPVEGDAPCRHCAGAPEAGGWGFDTARGAAIYEGALRHAIHRFKYGRMESLGEPLGAYLANRLVADALLSPPPPDLVIPVPIHASRERRRGFNQANVLAAPVAEMLGVPLRPGLLVRTRKTPPQVGLAPEARRSNLADAFTVPGASELAGRRVLLIDDVFTTGSTVSACARALKEAGAASVRVATLAAGG</sequence>
<dbReference type="InterPro" id="IPR029057">
    <property type="entry name" value="PRTase-like"/>
</dbReference>
<keyword evidence="4" id="KW-0808">Transferase</keyword>
<proteinExistence type="inferred from homology"/>
<dbReference type="GO" id="GO:0016757">
    <property type="term" value="F:glycosyltransferase activity"/>
    <property type="evidence" value="ECO:0007669"/>
    <property type="project" value="UniProtKB-KW"/>
</dbReference>
<dbReference type="InterPro" id="IPR051910">
    <property type="entry name" value="ComF/GntX_DNA_util-trans"/>
</dbReference>
<evidence type="ECO:0000313" key="4">
    <source>
        <dbReference type="EMBL" id="CAA9253159.1"/>
    </source>
</evidence>
<dbReference type="Pfam" id="PF18912">
    <property type="entry name" value="DZR_2"/>
    <property type="match status" value="1"/>
</dbReference>
<dbReference type="InterPro" id="IPR000836">
    <property type="entry name" value="PRTase_dom"/>
</dbReference>
<organism evidence="4">
    <name type="scientific">uncultured Armatimonadetes bacterium</name>
    <dbReference type="NCBI Taxonomy" id="157466"/>
    <lineage>
        <taxon>Bacteria</taxon>
        <taxon>Bacillati</taxon>
        <taxon>Armatimonadota</taxon>
        <taxon>environmental samples</taxon>
    </lineage>
</organism>
<name>A0A6J4IHS4_9BACT</name>
<keyword evidence="4" id="KW-0328">Glycosyltransferase</keyword>
<evidence type="ECO:0000259" key="2">
    <source>
        <dbReference type="Pfam" id="PF00156"/>
    </source>
</evidence>
<dbReference type="CDD" id="cd06223">
    <property type="entry name" value="PRTases_typeI"/>
    <property type="match status" value="1"/>
</dbReference>